<dbReference type="AlphaFoldDB" id="A0A2N9YJ25"/>
<dbReference type="InterPro" id="IPR035520">
    <property type="entry name" value="ZnuA"/>
</dbReference>
<keyword evidence="16" id="KW-1185">Reference proteome</keyword>
<keyword evidence="5" id="KW-0479">Metal-binding</keyword>
<evidence type="ECO:0000256" key="11">
    <source>
        <dbReference type="ARBA" id="ARBA00023157"/>
    </source>
</evidence>
<evidence type="ECO:0000256" key="8">
    <source>
        <dbReference type="ARBA" id="ARBA00022833"/>
    </source>
</evidence>
<evidence type="ECO:0000256" key="4">
    <source>
        <dbReference type="ARBA" id="ARBA00022448"/>
    </source>
</evidence>
<sequence>MIRKIIFLIISLSLPCITQANDVVVSIKPIYALVTQIMAGVDKPTLLLTGKESPHTYTLKPSQVQELHQAKLVIWVSPFVEGFLAKTLSTLENTRVLQLSTLPDLTLLPIRVGGAWEKHVHHHDEDEHEHKDDVGEAQEKHVHHDEDAHEHENDFEMQVDGHIWLDPHNAMLIVRAITQALSVMDTSHAMLYQANAEKVLQRLDELDKQLKTTLAPVQDVPYVVFHDAYQYFERHYNLNAVGSITLSPENPPSAKRLSELRERMRTLQVHCVFSEPQFEPKLVNTLIEGTSIKQDVLDPEGANLNADENAYSILLTNLAQTLQGCLQDK</sequence>
<keyword evidence="9" id="KW-0864">Zinc transport</keyword>
<evidence type="ECO:0000313" key="16">
    <source>
        <dbReference type="Proteomes" id="UP000234271"/>
    </source>
</evidence>
<accession>A0A2N9YJ25</accession>
<organism evidence="15 16">
    <name type="scientific">Beggiatoa leptomitoformis</name>
    <dbReference type="NCBI Taxonomy" id="288004"/>
    <lineage>
        <taxon>Bacteria</taxon>
        <taxon>Pseudomonadati</taxon>
        <taxon>Pseudomonadota</taxon>
        <taxon>Gammaproteobacteria</taxon>
        <taxon>Thiotrichales</taxon>
        <taxon>Thiotrichaceae</taxon>
        <taxon>Beggiatoa</taxon>
    </lineage>
</organism>
<dbReference type="RefSeq" id="WP_062150770.1">
    <property type="nucleotide sequence ID" value="NZ_CP012373.2"/>
</dbReference>
<name>A0A2N9YJ25_9GAMM</name>
<dbReference type="GO" id="GO:0046872">
    <property type="term" value="F:metal ion binding"/>
    <property type="evidence" value="ECO:0007669"/>
    <property type="project" value="UniProtKB-KW"/>
</dbReference>
<evidence type="ECO:0000256" key="14">
    <source>
        <dbReference type="SAM" id="SignalP"/>
    </source>
</evidence>
<dbReference type="STRING" id="288004.AL038_06640"/>
<feature type="signal peptide" evidence="14">
    <location>
        <begin position="1"/>
        <end position="20"/>
    </location>
</feature>
<dbReference type="SUPFAM" id="SSF53807">
    <property type="entry name" value="Helical backbone' metal receptor"/>
    <property type="match status" value="1"/>
</dbReference>
<keyword evidence="4" id="KW-0813">Transport</keyword>
<evidence type="ECO:0000256" key="13">
    <source>
        <dbReference type="SAM" id="MobiDB-lite"/>
    </source>
</evidence>
<proteinExistence type="inferred from homology"/>
<keyword evidence="7" id="KW-0574">Periplasm</keyword>
<dbReference type="GO" id="GO:0042597">
    <property type="term" value="C:periplasmic space"/>
    <property type="evidence" value="ECO:0007669"/>
    <property type="project" value="UniProtKB-SubCell"/>
</dbReference>
<evidence type="ECO:0000256" key="9">
    <source>
        <dbReference type="ARBA" id="ARBA00022906"/>
    </source>
</evidence>
<keyword evidence="10" id="KW-0406">Ion transport</keyword>
<dbReference type="OrthoDB" id="7346865at2"/>
<keyword evidence="11" id="KW-1015">Disulfide bond</keyword>
<gene>
    <name evidence="15" type="ORF">BLE401_17665</name>
</gene>
<evidence type="ECO:0000256" key="12">
    <source>
        <dbReference type="ARBA" id="ARBA00045516"/>
    </source>
</evidence>
<keyword evidence="6 14" id="KW-0732">Signal</keyword>
<dbReference type="Pfam" id="PF01297">
    <property type="entry name" value="ZnuA"/>
    <property type="match status" value="1"/>
</dbReference>
<evidence type="ECO:0000256" key="5">
    <source>
        <dbReference type="ARBA" id="ARBA00022723"/>
    </source>
</evidence>
<evidence type="ECO:0000256" key="7">
    <source>
        <dbReference type="ARBA" id="ARBA00022764"/>
    </source>
</evidence>
<dbReference type="Proteomes" id="UP000234271">
    <property type="component" value="Chromosome"/>
</dbReference>
<evidence type="ECO:0000256" key="1">
    <source>
        <dbReference type="ARBA" id="ARBA00004418"/>
    </source>
</evidence>
<feature type="region of interest" description="Disordered" evidence="13">
    <location>
        <begin position="121"/>
        <end position="151"/>
    </location>
</feature>
<reference evidence="16" key="1">
    <citation type="submission" date="2016-12" db="EMBL/GenBank/DDBJ databases">
        <title>Complete Genome Sequence of Beggiatoa leptomitiformis D-401.</title>
        <authorList>
            <person name="Fomenkov A."/>
            <person name="Vincze T."/>
            <person name="Grabovich M."/>
            <person name="Anton B.P."/>
            <person name="Dubinina G."/>
            <person name="Orlova M."/>
            <person name="Belousova E."/>
            <person name="Roberts R.J."/>
        </authorList>
    </citation>
    <scope>NUCLEOTIDE SEQUENCE [LARGE SCALE GENOMIC DNA]</scope>
    <source>
        <strain evidence="16">D-401</strain>
    </source>
</reference>
<feature type="chain" id="PRO_5014899588" description="High-affinity zinc uptake system protein ZnuA" evidence="14">
    <location>
        <begin position="21"/>
        <end position="329"/>
    </location>
</feature>
<dbReference type="Gene3D" id="3.40.50.1980">
    <property type="entry name" value="Nitrogenase molybdenum iron protein domain"/>
    <property type="match status" value="2"/>
</dbReference>
<comment type="similarity">
    <text evidence="2">Belongs to the bacterial solute-binding protein 9 family.</text>
</comment>
<evidence type="ECO:0000256" key="2">
    <source>
        <dbReference type="ARBA" id="ARBA00011028"/>
    </source>
</evidence>
<dbReference type="InterPro" id="IPR050492">
    <property type="entry name" value="Bact_metal-bind_prot9"/>
</dbReference>
<dbReference type="InterPro" id="IPR006127">
    <property type="entry name" value="ZnuA-like"/>
</dbReference>
<evidence type="ECO:0000256" key="6">
    <source>
        <dbReference type="ARBA" id="ARBA00022729"/>
    </source>
</evidence>
<comment type="subcellular location">
    <subcellularLocation>
        <location evidence="1">Periplasm</location>
    </subcellularLocation>
</comment>
<dbReference type="EMBL" id="CP018889">
    <property type="protein sequence ID" value="AUI70345.1"/>
    <property type="molecule type" value="Genomic_DNA"/>
</dbReference>
<keyword evidence="8" id="KW-0862">Zinc</keyword>
<evidence type="ECO:0000313" key="15">
    <source>
        <dbReference type="EMBL" id="AUI70345.1"/>
    </source>
</evidence>
<evidence type="ECO:0000256" key="10">
    <source>
        <dbReference type="ARBA" id="ARBA00023065"/>
    </source>
</evidence>
<dbReference type="CDD" id="cd01019">
    <property type="entry name" value="ZnuA"/>
    <property type="match status" value="1"/>
</dbReference>
<dbReference type="PANTHER" id="PTHR42953">
    <property type="entry name" value="HIGH-AFFINITY ZINC UPTAKE SYSTEM PROTEIN ZNUA-RELATED"/>
    <property type="match status" value="1"/>
</dbReference>
<evidence type="ECO:0000256" key="3">
    <source>
        <dbReference type="ARBA" id="ARBA00015915"/>
    </source>
</evidence>
<protein>
    <recommendedName>
        <fullName evidence="3">High-affinity zinc uptake system protein ZnuA</fullName>
    </recommendedName>
</protein>
<dbReference type="KEGG" id="blep:AL038_06640"/>
<dbReference type="PANTHER" id="PTHR42953:SF3">
    <property type="entry name" value="HIGH-AFFINITY ZINC UPTAKE SYSTEM PROTEIN ZNUA"/>
    <property type="match status" value="1"/>
</dbReference>
<comment type="function">
    <text evidence="12">Part of the ATP-binding cassette (ABC) transport system ZnuABC involved in zinc import. Binds zinc with high affinity and specificity and delivers it to the membrane permease for translocation into the cytoplasm.</text>
</comment>
<dbReference type="GO" id="GO:0006829">
    <property type="term" value="P:zinc ion transport"/>
    <property type="evidence" value="ECO:0007669"/>
    <property type="project" value="UniProtKB-KW"/>
</dbReference>